<feature type="compositionally biased region" description="Pro residues" evidence="8">
    <location>
        <begin position="612"/>
        <end position="638"/>
    </location>
</feature>
<keyword evidence="2" id="KW-0723">Serine/threonine-protein kinase</keyword>
<dbReference type="PANTHER" id="PTHR43289:SF6">
    <property type="entry name" value="SERINE_THREONINE-PROTEIN KINASE NEKL-3"/>
    <property type="match status" value="1"/>
</dbReference>
<feature type="compositionally biased region" description="Pro residues" evidence="8">
    <location>
        <begin position="295"/>
        <end position="304"/>
    </location>
</feature>
<dbReference type="InterPro" id="IPR017441">
    <property type="entry name" value="Protein_kinase_ATP_BS"/>
</dbReference>
<evidence type="ECO:0000256" key="5">
    <source>
        <dbReference type="ARBA" id="ARBA00022777"/>
    </source>
</evidence>
<dbReference type="PROSITE" id="PS50011">
    <property type="entry name" value="PROTEIN_KINASE_DOM"/>
    <property type="match status" value="1"/>
</dbReference>
<reference evidence="11 12" key="1">
    <citation type="submission" date="2022-04" db="EMBL/GenBank/DDBJ databases">
        <title>Genome diversity in the genus Frankia.</title>
        <authorList>
            <person name="Carlos-Shanley C."/>
            <person name="Hahn D."/>
        </authorList>
    </citation>
    <scope>NUCLEOTIDE SEQUENCE [LARGE SCALE GENOMIC DNA]</scope>
    <source>
        <strain evidence="11 12">Ag45/Mut15</strain>
    </source>
</reference>
<evidence type="ECO:0000256" key="8">
    <source>
        <dbReference type="SAM" id="MobiDB-lite"/>
    </source>
</evidence>
<feature type="binding site" evidence="7">
    <location>
        <position position="45"/>
    </location>
    <ligand>
        <name>ATP</name>
        <dbReference type="ChEBI" id="CHEBI:30616"/>
    </ligand>
</feature>
<dbReference type="SMART" id="SM00220">
    <property type="entry name" value="S_TKc"/>
    <property type="match status" value="1"/>
</dbReference>
<comment type="caution">
    <text evidence="11">The sequence shown here is derived from an EMBL/GenBank/DDBJ whole genome shotgun (WGS) entry which is preliminary data.</text>
</comment>
<dbReference type="PROSITE" id="PS00107">
    <property type="entry name" value="PROTEIN_KINASE_ATP"/>
    <property type="match status" value="1"/>
</dbReference>
<dbReference type="PANTHER" id="PTHR43289">
    <property type="entry name" value="MITOGEN-ACTIVATED PROTEIN KINASE KINASE KINASE 20-RELATED"/>
    <property type="match status" value="1"/>
</dbReference>
<dbReference type="Gene3D" id="3.30.200.20">
    <property type="entry name" value="Phosphorylase Kinase, domain 1"/>
    <property type="match status" value="1"/>
</dbReference>
<evidence type="ECO:0000256" key="4">
    <source>
        <dbReference type="ARBA" id="ARBA00022741"/>
    </source>
</evidence>
<feature type="region of interest" description="Disordered" evidence="8">
    <location>
        <begin position="277"/>
        <end position="356"/>
    </location>
</feature>
<evidence type="ECO:0000256" key="9">
    <source>
        <dbReference type="SAM" id="Phobius"/>
    </source>
</evidence>
<dbReference type="CDD" id="cd14014">
    <property type="entry name" value="STKc_PknB_like"/>
    <property type="match status" value="1"/>
</dbReference>
<accession>A0ABT0K2A3</accession>
<feature type="transmembrane region" description="Helical" evidence="9">
    <location>
        <begin position="681"/>
        <end position="702"/>
    </location>
</feature>
<protein>
    <recommendedName>
        <fullName evidence="1">non-specific serine/threonine protein kinase</fullName>
        <ecNumber evidence="1">2.7.11.1</ecNumber>
    </recommendedName>
</protein>
<feature type="compositionally biased region" description="Polar residues" evidence="8">
    <location>
        <begin position="709"/>
        <end position="728"/>
    </location>
</feature>
<keyword evidence="5 11" id="KW-0418">Kinase</keyword>
<dbReference type="SUPFAM" id="SSF56112">
    <property type="entry name" value="Protein kinase-like (PK-like)"/>
    <property type="match status" value="1"/>
</dbReference>
<gene>
    <name evidence="11" type="ORF">MXD59_19585</name>
</gene>
<feature type="compositionally biased region" description="Low complexity" evidence="8">
    <location>
        <begin position="305"/>
        <end position="338"/>
    </location>
</feature>
<dbReference type="RefSeq" id="WP_248826118.1">
    <property type="nucleotide sequence ID" value="NZ_JALKFT010000024.1"/>
</dbReference>
<evidence type="ECO:0000313" key="12">
    <source>
        <dbReference type="Proteomes" id="UP001201873"/>
    </source>
</evidence>
<dbReference type="EMBL" id="JALKFT010000024">
    <property type="protein sequence ID" value="MCK9877949.1"/>
    <property type="molecule type" value="Genomic_DNA"/>
</dbReference>
<dbReference type="Gene3D" id="1.10.510.10">
    <property type="entry name" value="Transferase(Phosphotransferase) domain 1"/>
    <property type="match status" value="1"/>
</dbReference>
<evidence type="ECO:0000259" key="10">
    <source>
        <dbReference type="PROSITE" id="PS50011"/>
    </source>
</evidence>
<dbReference type="Pfam" id="PF00069">
    <property type="entry name" value="Pkinase"/>
    <property type="match status" value="1"/>
</dbReference>
<keyword evidence="9" id="KW-0812">Transmembrane</keyword>
<dbReference type="InterPro" id="IPR011009">
    <property type="entry name" value="Kinase-like_dom_sf"/>
</dbReference>
<evidence type="ECO:0000256" key="1">
    <source>
        <dbReference type="ARBA" id="ARBA00012513"/>
    </source>
</evidence>
<keyword evidence="3" id="KW-0808">Transferase</keyword>
<dbReference type="InterPro" id="IPR008271">
    <property type="entry name" value="Ser/Thr_kinase_AS"/>
</dbReference>
<dbReference type="Gene3D" id="3.40.1000.10">
    <property type="entry name" value="Mog1/PsbP, alpha/beta/alpha sandwich"/>
    <property type="match status" value="1"/>
</dbReference>
<evidence type="ECO:0000256" key="3">
    <source>
        <dbReference type="ARBA" id="ARBA00022679"/>
    </source>
</evidence>
<dbReference type="EC" id="2.7.11.1" evidence="1"/>
<feature type="region of interest" description="Disordered" evidence="8">
    <location>
        <begin position="583"/>
        <end position="649"/>
    </location>
</feature>
<dbReference type="GO" id="GO:0016301">
    <property type="term" value="F:kinase activity"/>
    <property type="evidence" value="ECO:0007669"/>
    <property type="project" value="UniProtKB-KW"/>
</dbReference>
<keyword evidence="9" id="KW-1133">Transmembrane helix</keyword>
<feature type="region of interest" description="Disordered" evidence="8">
    <location>
        <begin position="446"/>
        <end position="465"/>
    </location>
</feature>
<proteinExistence type="predicted"/>
<dbReference type="InterPro" id="IPR000719">
    <property type="entry name" value="Prot_kinase_dom"/>
</dbReference>
<dbReference type="Proteomes" id="UP001201873">
    <property type="component" value="Unassembled WGS sequence"/>
</dbReference>
<keyword evidence="4 7" id="KW-0547">Nucleotide-binding</keyword>
<evidence type="ECO:0000256" key="7">
    <source>
        <dbReference type="PROSITE-ProRule" id="PRU10141"/>
    </source>
</evidence>
<evidence type="ECO:0000313" key="11">
    <source>
        <dbReference type="EMBL" id="MCK9877949.1"/>
    </source>
</evidence>
<sequence length="893" mass="92465">MAGESRSPAVLVGGRYQLAGVLGRGGFGVVHRATDELLRRPVAVKEVRLPVTENGTERDRARQRVLREARAAGRLHHPGAVSVLDVIDDGDLPWIVMEYVEGQSLARIISDLGARPIEQTCQIGITLAYALEAAHRLGIVHRDVKPSNVLITADGRARLTDFGIAVSHGDARLTNTGMVLGSPAYLPPERARGGTGNAAGDRWGLGAALFATVEGCPPYGGGDPVAVVSAVMRGDRRPFRLAGPLAPLIDDLMSPHETSRPPLSAVRRRLRDILQSFGDAAGGRGGSRSARAHRPGPPPAPASDPDPSAFGAAPAAAAAITPALTRPTSTPTPTGDTTAVDGPRPSEPEATMPGTRTVAATIDTTTTVGSTVADADTDAGAETTIARHDDAHPDQPAEPAATVLIAPPHGDQTVAVDPAVEASSADDLDHPADNPAEVALPVTVENPPVTPEAADDPGPVGLSETDHSTTVATVATVATAATVATMALMAGNTIPRSGGGDAHTEPRDPRPSATPAPPSATSTAPATPPQSGLPIRGALSPRRAPDSARVRPTLPAAARARIARPVERLRQVDRTRALGGIPARARLINRDTDDRATPGSPAPADLAETVTPAPPAPPITPAPPAPHSPQPPAQPQPPAAGGAGTDTSAAAVAPDPVVQSAATRSLRAVGATRGPGRIRPLVLVSVLAVFAAVAAVAVLLLISRDDTHTSNTQGNRPIAQNTDSGTRAATVNDPLATSSVVAIPPPGWASYTDQAAGWSLAYPAGWRSQPGPGGAGNVDFMDPATGSFLRVGSVREANTSAIGDWRRIEASFVRSVQDYRRIRLTPSDGGDGTNQADWEFAYRRSDGVMVHVLNRGAIRNRHGYALYWHTPEDLWLQDQSLMASLFETFRPGP</sequence>
<organism evidence="11 12">
    <name type="scientific">Frankia umida</name>
    <dbReference type="NCBI Taxonomy" id="573489"/>
    <lineage>
        <taxon>Bacteria</taxon>
        <taxon>Bacillati</taxon>
        <taxon>Actinomycetota</taxon>
        <taxon>Actinomycetes</taxon>
        <taxon>Frankiales</taxon>
        <taxon>Frankiaceae</taxon>
        <taxon>Frankia</taxon>
    </lineage>
</organism>
<evidence type="ECO:0000256" key="2">
    <source>
        <dbReference type="ARBA" id="ARBA00022527"/>
    </source>
</evidence>
<evidence type="ECO:0000256" key="6">
    <source>
        <dbReference type="ARBA" id="ARBA00022840"/>
    </source>
</evidence>
<keyword evidence="12" id="KW-1185">Reference proteome</keyword>
<dbReference type="PROSITE" id="PS00108">
    <property type="entry name" value="PROTEIN_KINASE_ST"/>
    <property type="match status" value="1"/>
</dbReference>
<keyword evidence="6 7" id="KW-0067">ATP-binding</keyword>
<keyword evidence="9" id="KW-0472">Membrane</keyword>
<name>A0ABT0K2A3_9ACTN</name>
<feature type="region of interest" description="Disordered" evidence="8">
    <location>
        <begin position="492"/>
        <end position="556"/>
    </location>
</feature>
<feature type="domain" description="Protein kinase" evidence="10">
    <location>
        <begin position="16"/>
        <end position="274"/>
    </location>
</feature>
<feature type="region of interest" description="Disordered" evidence="8">
    <location>
        <begin position="707"/>
        <end position="728"/>
    </location>
</feature>